<evidence type="ECO:0000313" key="1">
    <source>
        <dbReference type="EMBL" id="KYD35138.1"/>
    </source>
</evidence>
<sequence length="54" mass="5994">MIYMNKHMTPRVYGPAAAPPASHPMFYYRRTAAHLDGIGRSADGGSVFARRVDK</sequence>
<accession>A0A150NEN4</accession>
<reference evidence="1 2" key="1">
    <citation type="submission" date="2016-01" db="EMBL/GenBank/DDBJ databases">
        <title>Draft Genome Sequences of Seven Thermophilic Sporeformers Isolated from Foods.</title>
        <authorList>
            <person name="Berendsen E.M."/>
            <person name="Wells-Bennik M.H."/>
            <person name="Krawcyk A.O."/>
            <person name="De Jong A."/>
            <person name="Holsappel S."/>
            <person name="Eijlander R.T."/>
            <person name="Kuipers O.P."/>
        </authorList>
    </citation>
    <scope>NUCLEOTIDE SEQUENCE [LARGE SCALE GENOMIC DNA]</scope>
    <source>
        <strain evidence="1 2">B4114</strain>
    </source>
</reference>
<dbReference type="AlphaFoldDB" id="A0A150NEN4"/>
<gene>
    <name evidence="1" type="ORF">B4114_1421</name>
</gene>
<organism evidence="1 2">
    <name type="scientific">Geobacillus stearothermophilus</name>
    <name type="common">Bacillus stearothermophilus</name>
    <dbReference type="NCBI Taxonomy" id="1422"/>
    <lineage>
        <taxon>Bacteria</taxon>
        <taxon>Bacillati</taxon>
        <taxon>Bacillota</taxon>
        <taxon>Bacilli</taxon>
        <taxon>Bacillales</taxon>
        <taxon>Anoxybacillaceae</taxon>
        <taxon>Geobacillus</taxon>
    </lineage>
</organism>
<name>A0A150NEN4_GEOSE</name>
<evidence type="ECO:0000313" key="2">
    <source>
        <dbReference type="Proteomes" id="UP000075517"/>
    </source>
</evidence>
<protein>
    <submittedName>
        <fullName evidence="1">Uncharacterized protein</fullName>
    </submittedName>
</protein>
<dbReference type="Proteomes" id="UP000075517">
    <property type="component" value="Unassembled WGS sequence"/>
</dbReference>
<dbReference type="EMBL" id="LQYY01000013">
    <property type="protein sequence ID" value="KYD35138.1"/>
    <property type="molecule type" value="Genomic_DNA"/>
</dbReference>
<comment type="caution">
    <text evidence="1">The sequence shown here is derived from an EMBL/GenBank/DDBJ whole genome shotgun (WGS) entry which is preliminary data.</text>
</comment>
<proteinExistence type="predicted"/>